<sequence length="192" mass="20475">MTGSPAQPSLSAPVKVAQLNARKPVPFDLQPDAALRASIAHDLGLLSLRKFRFQGELRPLGRQDWEISASLGATVVQSCAVTLDPVTTRIDETVQRRYLAQMPEPQGHEIEMPDDDTQEALGAMIDPGSVAIEALALAIPAFPRIDGATLPGEGTLSAAPEGAAPLPAQERPKPFAGLAGLREKLMRDQNKD</sequence>
<evidence type="ECO:0000313" key="3">
    <source>
        <dbReference type="Proteomes" id="UP001431784"/>
    </source>
</evidence>
<name>A0ABT5T8N0_9RHOB</name>
<dbReference type="RefSeq" id="WP_274352161.1">
    <property type="nucleotide sequence ID" value="NZ_JAQZSM010000007.1"/>
</dbReference>
<evidence type="ECO:0000313" key="2">
    <source>
        <dbReference type="EMBL" id="MDD7971482.1"/>
    </source>
</evidence>
<accession>A0ABT5T8N0</accession>
<dbReference type="EMBL" id="JAQZSM010000007">
    <property type="protein sequence ID" value="MDD7971482.1"/>
    <property type="molecule type" value="Genomic_DNA"/>
</dbReference>
<dbReference type="InterPro" id="IPR003772">
    <property type="entry name" value="YceD"/>
</dbReference>
<dbReference type="Proteomes" id="UP001431784">
    <property type="component" value="Unassembled WGS sequence"/>
</dbReference>
<comment type="caution">
    <text evidence="2">The sequence shown here is derived from an EMBL/GenBank/DDBJ whole genome shotgun (WGS) entry which is preliminary data.</text>
</comment>
<reference evidence="2" key="1">
    <citation type="submission" date="2023-02" db="EMBL/GenBank/DDBJ databases">
        <title>Description of Roseinatronobacter alkalisoli sp. nov., an alkaliphilic bacerium isolated from soda soil.</title>
        <authorList>
            <person name="Wei W."/>
        </authorList>
    </citation>
    <scope>NUCLEOTIDE SEQUENCE</scope>
    <source>
        <strain evidence="2">HJB301</strain>
    </source>
</reference>
<organism evidence="2 3">
    <name type="scientific">Roseinatronobacter alkalisoli</name>
    <dbReference type="NCBI Taxonomy" id="3028235"/>
    <lineage>
        <taxon>Bacteria</taxon>
        <taxon>Pseudomonadati</taxon>
        <taxon>Pseudomonadota</taxon>
        <taxon>Alphaproteobacteria</taxon>
        <taxon>Rhodobacterales</taxon>
        <taxon>Paracoccaceae</taxon>
        <taxon>Roseinatronobacter</taxon>
    </lineage>
</organism>
<dbReference type="Pfam" id="PF02620">
    <property type="entry name" value="YceD"/>
    <property type="match status" value="1"/>
</dbReference>
<keyword evidence="3" id="KW-1185">Reference proteome</keyword>
<gene>
    <name evidence="2" type="ORF">PUT78_10235</name>
</gene>
<evidence type="ECO:0000256" key="1">
    <source>
        <dbReference type="SAM" id="MobiDB-lite"/>
    </source>
</evidence>
<feature type="region of interest" description="Disordered" evidence="1">
    <location>
        <begin position="149"/>
        <end position="176"/>
    </location>
</feature>
<proteinExistence type="predicted"/>
<protein>
    <submittedName>
        <fullName evidence="2">DUF177 domain-containing protein</fullName>
    </submittedName>
</protein>